<name>A0ACB9MI66_BAUVA</name>
<protein>
    <submittedName>
        <fullName evidence="1">Uncharacterized protein</fullName>
    </submittedName>
</protein>
<evidence type="ECO:0000313" key="2">
    <source>
        <dbReference type="Proteomes" id="UP000828941"/>
    </source>
</evidence>
<organism evidence="1 2">
    <name type="scientific">Bauhinia variegata</name>
    <name type="common">Purple orchid tree</name>
    <name type="synonym">Phanera variegata</name>
    <dbReference type="NCBI Taxonomy" id="167791"/>
    <lineage>
        <taxon>Eukaryota</taxon>
        <taxon>Viridiplantae</taxon>
        <taxon>Streptophyta</taxon>
        <taxon>Embryophyta</taxon>
        <taxon>Tracheophyta</taxon>
        <taxon>Spermatophyta</taxon>
        <taxon>Magnoliopsida</taxon>
        <taxon>eudicotyledons</taxon>
        <taxon>Gunneridae</taxon>
        <taxon>Pentapetalae</taxon>
        <taxon>rosids</taxon>
        <taxon>fabids</taxon>
        <taxon>Fabales</taxon>
        <taxon>Fabaceae</taxon>
        <taxon>Cercidoideae</taxon>
        <taxon>Cercideae</taxon>
        <taxon>Bauhiniinae</taxon>
        <taxon>Bauhinia</taxon>
    </lineage>
</organism>
<proteinExistence type="predicted"/>
<keyword evidence="2" id="KW-1185">Reference proteome</keyword>
<gene>
    <name evidence="1" type="ORF">L6164_023278</name>
</gene>
<sequence length="656" mass="71440">MNAQNGFFCIRHRKLRGIFNGLCAMVLFFFFYNREDIISNPLLRKSAYLVNHHIPSRAGYRGGSSQFTVIHRRMVELSLNTSNSVDQHNEEDVSVSNARSCNGLLQHVGYASACEYLKANPQCSSGGFLDYLKFFYCDCQNLSVLGYLVLGVWLAALFYLLGNTAADYFCPSLKNLSRLLKFPPTVAGVVLLPLGNGAPDVFSSIAAFVGTDTGEVGLNSVLGGALFVTCIVAGTVSLCVAEKGIQIDQRCFIRDVCFFLFTLLSLLLVLIVGKISVWVAIAFVSIYVVYAFSVAANEILRKHARRLKLDAVTPLLPVRGSVFSLGSEEDISIYSPLLDLDTGNDPPVLPASLPQWMWSSNVAIYSNQANKVMLDDERPPWGWSDGSTENTSSSFSISKLFLLMEIPLTIPRRLTIPLVDQEAWSKPYAVASALLAPILLAFLWNTQDGVSYLGTVLFYLVGVAIGCTLGILAYQHTVSDHPPSRFLIAWVLGGFLMSIVWFYIIANELVALLITFGVILGINPSVLGLTVLAWGNSMGDLMSNVAIAMNGEDGVQIALSGCYAGPMFNTLVGLGVSMLLGAWSARPASYVVPEDSSLFWTLGFLISALLWPLVVLPRNGMHPSRKLGLGLIALYLIFLSLRLCIAMGFISVAGFS</sequence>
<dbReference type="Proteomes" id="UP000828941">
    <property type="component" value="Chromosome 9"/>
</dbReference>
<dbReference type="EMBL" id="CM039434">
    <property type="protein sequence ID" value="KAI4323691.1"/>
    <property type="molecule type" value="Genomic_DNA"/>
</dbReference>
<reference evidence="1 2" key="1">
    <citation type="journal article" date="2022" name="DNA Res.">
        <title>Chromosomal-level genome assembly of the orchid tree Bauhinia variegata (Leguminosae; Cercidoideae) supports the allotetraploid origin hypothesis of Bauhinia.</title>
        <authorList>
            <person name="Zhong Y."/>
            <person name="Chen Y."/>
            <person name="Zheng D."/>
            <person name="Pang J."/>
            <person name="Liu Y."/>
            <person name="Luo S."/>
            <person name="Meng S."/>
            <person name="Qian L."/>
            <person name="Wei D."/>
            <person name="Dai S."/>
            <person name="Zhou R."/>
        </authorList>
    </citation>
    <scope>NUCLEOTIDE SEQUENCE [LARGE SCALE GENOMIC DNA]</scope>
    <source>
        <strain evidence="1">BV-YZ2020</strain>
    </source>
</reference>
<accession>A0ACB9MI66</accession>
<evidence type="ECO:0000313" key="1">
    <source>
        <dbReference type="EMBL" id="KAI4323691.1"/>
    </source>
</evidence>
<comment type="caution">
    <text evidence="1">The sequence shown here is derived from an EMBL/GenBank/DDBJ whole genome shotgun (WGS) entry which is preliminary data.</text>
</comment>